<proteinExistence type="predicted"/>
<evidence type="ECO:0000256" key="7">
    <source>
        <dbReference type="ARBA" id="ARBA00023235"/>
    </source>
</evidence>
<feature type="transmembrane region" description="Helical" evidence="8">
    <location>
        <begin position="81"/>
        <end position="101"/>
    </location>
</feature>
<evidence type="ECO:0000256" key="4">
    <source>
        <dbReference type="ARBA" id="ARBA00022746"/>
    </source>
</evidence>
<dbReference type="Proteomes" id="UP000179005">
    <property type="component" value="Unassembled WGS sequence"/>
</dbReference>
<dbReference type="GO" id="GO:0045436">
    <property type="term" value="F:lycopene beta cyclase activity"/>
    <property type="evidence" value="ECO:0007669"/>
    <property type="project" value="UniProtKB-ARBA"/>
</dbReference>
<comment type="subcellular location">
    <subcellularLocation>
        <location evidence="1">Membrane</location>
        <topology evidence="1">Multi-pass membrane protein</topology>
    </subcellularLocation>
</comment>
<feature type="transmembrane region" description="Helical" evidence="8">
    <location>
        <begin position="6"/>
        <end position="28"/>
    </location>
</feature>
<dbReference type="NCBIfam" id="TIGR03462">
    <property type="entry name" value="CarR_dom_SF"/>
    <property type="match status" value="1"/>
</dbReference>
<dbReference type="GO" id="GO:0016020">
    <property type="term" value="C:membrane"/>
    <property type="evidence" value="ECO:0007669"/>
    <property type="project" value="UniProtKB-SubCell"/>
</dbReference>
<keyword evidence="4" id="KW-0125">Carotenoid biosynthesis</keyword>
<organism evidence="9 10">
    <name type="scientific">candidate division WWE3 bacterium RIFCSPHIGHO2_01_FULL_48_15</name>
    <dbReference type="NCBI Taxonomy" id="1802619"/>
    <lineage>
        <taxon>Bacteria</taxon>
        <taxon>Katanobacteria</taxon>
    </lineage>
</organism>
<feature type="transmembrane region" description="Helical" evidence="8">
    <location>
        <begin position="40"/>
        <end position="61"/>
    </location>
</feature>
<evidence type="ECO:0000256" key="2">
    <source>
        <dbReference type="ARBA" id="ARBA00004829"/>
    </source>
</evidence>
<dbReference type="InterPro" id="IPR017825">
    <property type="entry name" value="Lycopene_cyclase_dom"/>
</dbReference>
<dbReference type="AlphaFoldDB" id="A0A1F4VBL9"/>
<evidence type="ECO:0000256" key="5">
    <source>
        <dbReference type="ARBA" id="ARBA00022989"/>
    </source>
</evidence>
<keyword evidence="6 8" id="KW-0472">Membrane</keyword>
<sequence length="108" mass="11992">MLGQASHIAYTLIFTLPPLAVAWIFFYRTLIGNWKIITKVVLAYFPLLFIGDIWAISNNVWSFSPEKVTGVWILGASFDDLVFGVMATLVVSSATIVGMSIQDSFTKK</sequence>
<evidence type="ECO:0000313" key="9">
    <source>
        <dbReference type="EMBL" id="OGC54507.1"/>
    </source>
</evidence>
<accession>A0A1F4VBL9</accession>
<keyword evidence="3 8" id="KW-0812">Transmembrane</keyword>
<keyword evidence="7" id="KW-0413">Isomerase</keyword>
<comment type="caution">
    <text evidence="9">The sequence shown here is derived from an EMBL/GenBank/DDBJ whole genome shotgun (WGS) entry which is preliminary data.</text>
</comment>
<evidence type="ECO:0008006" key="11">
    <source>
        <dbReference type="Google" id="ProtNLM"/>
    </source>
</evidence>
<name>A0A1F4VBL9_UNCKA</name>
<dbReference type="EMBL" id="MEVC01000021">
    <property type="protein sequence ID" value="OGC54507.1"/>
    <property type="molecule type" value="Genomic_DNA"/>
</dbReference>
<keyword evidence="5 8" id="KW-1133">Transmembrane helix</keyword>
<evidence type="ECO:0000256" key="8">
    <source>
        <dbReference type="SAM" id="Phobius"/>
    </source>
</evidence>
<dbReference type="STRING" id="1802619.A2797_00640"/>
<dbReference type="GO" id="GO:0016117">
    <property type="term" value="P:carotenoid biosynthetic process"/>
    <property type="evidence" value="ECO:0007669"/>
    <property type="project" value="UniProtKB-KW"/>
</dbReference>
<gene>
    <name evidence="9" type="ORF">A2797_00640</name>
</gene>
<evidence type="ECO:0000256" key="3">
    <source>
        <dbReference type="ARBA" id="ARBA00022692"/>
    </source>
</evidence>
<comment type="pathway">
    <text evidence="2">Carotenoid biosynthesis.</text>
</comment>
<dbReference type="GO" id="GO:0016872">
    <property type="term" value="F:intramolecular lyase activity"/>
    <property type="evidence" value="ECO:0007669"/>
    <property type="project" value="InterPro"/>
</dbReference>
<reference evidence="9 10" key="1">
    <citation type="journal article" date="2016" name="Nat. Commun.">
        <title>Thousands of microbial genomes shed light on interconnected biogeochemical processes in an aquifer system.</title>
        <authorList>
            <person name="Anantharaman K."/>
            <person name="Brown C.T."/>
            <person name="Hug L.A."/>
            <person name="Sharon I."/>
            <person name="Castelle C.J."/>
            <person name="Probst A.J."/>
            <person name="Thomas B.C."/>
            <person name="Singh A."/>
            <person name="Wilkins M.J."/>
            <person name="Karaoz U."/>
            <person name="Brodie E.L."/>
            <person name="Williams K.H."/>
            <person name="Hubbard S.S."/>
            <person name="Banfield J.F."/>
        </authorList>
    </citation>
    <scope>NUCLEOTIDE SEQUENCE [LARGE SCALE GENOMIC DNA]</scope>
</reference>
<evidence type="ECO:0000256" key="1">
    <source>
        <dbReference type="ARBA" id="ARBA00004141"/>
    </source>
</evidence>
<protein>
    <recommendedName>
        <fullName evidence="11">Lycopene cyclase domain-containing protein</fullName>
    </recommendedName>
</protein>
<evidence type="ECO:0000313" key="10">
    <source>
        <dbReference type="Proteomes" id="UP000179005"/>
    </source>
</evidence>
<evidence type="ECO:0000256" key="6">
    <source>
        <dbReference type="ARBA" id="ARBA00023136"/>
    </source>
</evidence>